<evidence type="ECO:0000313" key="2">
    <source>
        <dbReference type="EMBL" id="PKI58356.1"/>
    </source>
</evidence>
<reference evidence="2 3" key="1">
    <citation type="submission" date="2017-11" db="EMBL/GenBank/DDBJ databases">
        <title>De-novo sequencing of pomegranate (Punica granatum L.) genome.</title>
        <authorList>
            <person name="Akparov Z."/>
            <person name="Amiraslanov A."/>
            <person name="Hajiyeva S."/>
            <person name="Abbasov M."/>
            <person name="Kaur K."/>
            <person name="Hamwieh A."/>
            <person name="Solovyev V."/>
            <person name="Salamov A."/>
            <person name="Braich B."/>
            <person name="Kosarev P."/>
            <person name="Mahmoud A."/>
            <person name="Hajiyev E."/>
            <person name="Babayeva S."/>
            <person name="Izzatullayeva V."/>
            <person name="Mammadov A."/>
            <person name="Mammadov A."/>
            <person name="Sharifova S."/>
            <person name="Ojaghi J."/>
            <person name="Eynullazada K."/>
            <person name="Bayramov B."/>
            <person name="Abdulazimova A."/>
            <person name="Shahmuradov I."/>
        </authorList>
    </citation>
    <scope>NUCLEOTIDE SEQUENCE [LARGE SCALE GENOMIC DNA]</scope>
    <source>
        <strain evidence="3">cv. AG2017</strain>
        <tissue evidence="2">Leaf</tissue>
    </source>
</reference>
<keyword evidence="3" id="KW-1185">Reference proteome</keyword>
<dbReference type="EMBL" id="PGOL01001401">
    <property type="protein sequence ID" value="PKI58356.1"/>
    <property type="molecule type" value="Genomic_DNA"/>
</dbReference>
<organism evidence="2 3">
    <name type="scientific">Punica granatum</name>
    <name type="common">Pomegranate</name>
    <dbReference type="NCBI Taxonomy" id="22663"/>
    <lineage>
        <taxon>Eukaryota</taxon>
        <taxon>Viridiplantae</taxon>
        <taxon>Streptophyta</taxon>
        <taxon>Embryophyta</taxon>
        <taxon>Tracheophyta</taxon>
        <taxon>Spermatophyta</taxon>
        <taxon>Magnoliopsida</taxon>
        <taxon>eudicotyledons</taxon>
        <taxon>Gunneridae</taxon>
        <taxon>Pentapetalae</taxon>
        <taxon>rosids</taxon>
        <taxon>malvids</taxon>
        <taxon>Myrtales</taxon>
        <taxon>Lythraceae</taxon>
        <taxon>Punica</taxon>
    </lineage>
</organism>
<accession>A0A2I0JS97</accession>
<protein>
    <submittedName>
        <fullName evidence="2">Uncharacterized protein</fullName>
    </submittedName>
</protein>
<dbReference type="Proteomes" id="UP000233551">
    <property type="component" value="Unassembled WGS sequence"/>
</dbReference>
<name>A0A2I0JS97_PUNGR</name>
<dbReference type="AlphaFoldDB" id="A0A2I0JS97"/>
<comment type="caution">
    <text evidence="2">The sequence shown here is derived from an EMBL/GenBank/DDBJ whole genome shotgun (WGS) entry which is preliminary data.</text>
</comment>
<evidence type="ECO:0000313" key="3">
    <source>
        <dbReference type="Proteomes" id="UP000233551"/>
    </source>
</evidence>
<proteinExistence type="predicted"/>
<gene>
    <name evidence="2" type="ORF">CRG98_021231</name>
</gene>
<feature type="region of interest" description="Disordered" evidence="1">
    <location>
        <begin position="19"/>
        <end position="46"/>
    </location>
</feature>
<sequence length="95" mass="10403">MGVARLGWTSRAVDARKAESVVAEEDRARHASSDHGTKREALGIEPLDQGLSRRWEGISHGLMRPSHGSGFSRGLGLSHRLFLARGKAERSSRLD</sequence>
<feature type="compositionally biased region" description="Basic and acidic residues" evidence="1">
    <location>
        <begin position="19"/>
        <end position="42"/>
    </location>
</feature>
<evidence type="ECO:0000256" key="1">
    <source>
        <dbReference type="SAM" id="MobiDB-lite"/>
    </source>
</evidence>